<evidence type="ECO:0000313" key="3">
    <source>
        <dbReference type="EMBL" id="RVX16679.1"/>
    </source>
</evidence>
<evidence type="ECO:0000256" key="1">
    <source>
        <dbReference type="SAM" id="MobiDB-lite"/>
    </source>
</evidence>
<dbReference type="AlphaFoldDB" id="A0A438K644"/>
<dbReference type="EMBL" id="QGNW01000015">
    <property type="protein sequence ID" value="RVX16679.1"/>
    <property type="molecule type" value="Genomic_DNA"/>
</dbReference>
<accession>A0A438K644</accession>
<dbReference type="InterPro" id="IPR013103">
    <property type="entry name" value="RVT_2"/>
</dbReference>
<dbReference type="Proteomes" id="UP000288805">
    <property type="component" value="Unassembled WGS sequence"/>
</dbReference>
<sequence length="101" mass="11526">MEDKEDLSFLNPSIISPSSTIDIINSQPTNFDPSIPSTSKSNGDTQEKEEVYMDTLPGFNKRFTTNHVCELKKGLYGLKQSPRAWFGRFTKAMIEMEFQQN</sequence>
<comment type="caution">
    <text evidence="3">The sequence shown here is derived from an EMBL/GenBank/DDBJ whole genome shotgun (WGS) entry which is preliminary data.</text>
</comment>
<gene>
    <name evidence="3" type="ORF">CK203_005991</name>
</gene>
<evidence type="ECO:0000313" key="4">
    <source>
        <dbReference type="Proteomes" id="UP000288805"/>
    </source>
</evidence>
<protein>
    <recommendedName>
        <fullName evidence="2">Reverse transcriptase Ty1/copia-type domain-containing protein</fullName>
    </recommendedName>
</protein>
<proteinExistence type="predicted"/>
<evidence type="ECO:0000259" key="2">
    <source>
        <dbReference type="Pfam" id="PF07727"/>
    </source>
</evidence>
<name>A0A438K644_VITVI</name>
<feature type="compositionally biased region" description="Polar residues" evidence="1">
    <location>
        <begin position="27"/>
        <end position="44"/>
    </location>
</feature>
<feature type="domain" description="Reverse transcriptase Ty1/copia-type" evidence="2">
    <location>
        <begin position="48"/>
        <end position="100"/>
    </location>
</feature>
<organism evidence="3 4">
    <name type="scientific">Vitis vinifera</name>
    <name type="common">Grape</name>
    <dbReference type="NCBI Taxonomy" id="29760"/>
    <lineage>
        <taxon>Eukaryota</taxon>
        <taxon>Viridiplantae</taxon>
        <taxon>Streptophyta</taxon>
        <taxon>Embryophyta</taxon>
        <taxon>Tracheophyta</taxon>
        <taxon>Spermatophyta</taxon>
        <taxon>Magnoliopsida</taxon>
        <taxon>eudicotyledons</taxon>
        <taxon>Gunneridae</taxon>
        <taxon>Pentapetalae</taxon>
        <taxon>rosids</taxon>
        <taxon>Vitales</taxon>
        <taxon>Vitaceae</taxon>
        <taxon>Viteae</taxon>
        <taxon>Vitis</taxon>
    </lineage>
</organism>
<feature type="region of interest" description="Disordered" evidence="1">
    <location>
        <begin position="26"/>
        <end position="47"/>
    </location>
</feature>
<dbReference type="Pfam" id="PF07727">
    <property type="entry name" value="RVT_2"/>
    <property type="match status" value="1"/>
</dbReference>
<reference evidence="3 4" key="1">
    <citation type="journal article" date="2018" name="PLoS Genet.">
        <title>Population sequencing reveals clonal diversity and ancestral inbreeding in the grapevine cultivar Chardonnay.</title>
        <authorList>
            <person name="Roach M.J."/>
            <person name="Johnson D.L."/>
            <person name="Bohlmann J."/>
            <person name="van Vuuren H.J."/>
            <person name="Jones S.J."/>
            <person name="Pretorius I.S."/>
            <person name="Schmidt S.A."/>
            <person name="Borneman A.R."/>
        </authorList>
    </citation>
    <scope>NUCLEOTIDE SEQUENCE [LARGE SCALE GENOMIC DNA]</scope>
    <source>
        <strain evidence="4">cv. Chardonnay</strain>
        <tissue evidence="3">Leaf</tissue>
    </source>
</reference>